<dbReference type="Proteomes" id="UP001430990">
    <property type="component" value="Chromosome"/>
</dbReference>
<dbReference type="EMBL" id="CP088100">
    <property type="protein sequence ID" value="UFW88402.1"/>
    <property type="molecule type" value="Genomic_DNA"/>
</dbReference>
<evidence type="ECO:0000313" key="2">
    <source>
        <dbReference type="Proteomes" id="UP001430990"/>
    </source>
</evidence>
<name>A0ABY3QRA3_9BRAD</name>
<organism evidence="1 2">
    <name type="scientific">Bradyrhizobium barranii</name>
    <dbReference type="NCBI Taxonomy" id="2992140"/>
    <lineage>
        <taxon>Bacteria</taxon>
        <taxon>Pseudomonadati</taxon>
        <taxon>Pseudomonadota</taxon>
        <taxon>Alphaproteobacteria</taxon>
        <taxon>Hyphomicrobiales</taxon>
        <taxon>Nitrobacteraceae</taxon>
        <taxon>Bradyrhizobium</taxon>
    </lineage>
</organism>
<accession>A0ABY3QRA3</accession>
<reference evidence="1" key="1">
    <citation type="submission" date="2021-11" db="EMBL/GenBank/DDBJ databases">
        <title>Australian commercial rhizobial inoculants.</title>
        <authorList>
            <person name="Kohlmeier M.G."/>
            <person name="O'Hara G.W."/>
            <person name="Colombi E."/>
            <person name="Ramsay J.P."/>
            <person name="Terpolilli J."/>
        </authorList>
    </citation>
    <scope>NUCLEOTIDE SEQUENCE</scope>
    <source>
        <strain evidence="1">CC829</strain>
    </source>
</reference>
<dbReference type="RefSeq" id="WP_231144181.1">
    <property type="nucleotide sequence ID" value="NZ_CP088100.1"/>
</dbReference>
<protein>
    <submittedName>
        <fullName evidence="1">Uncharacterized protein</fullName>
    </submittedName>
</protein>
<sequence>MQQLTLSVARRSAQRADFAVAVQNLLSGPKKIFETRLRPMGEADTIERGSQPVVGLLLIALRLASIAFGRKNGFSYVQYLLAPRQPAFEVCQCDVVAK</sequence>
<evidence type="ECO:0000313" key="1">
    <source>
        <dbReference type="EMBL" id="UFW88402.1"/>
    </source>
</evidence>
<gene>
    <name evidence="1" type="ORF">BjapCC829_07635</name>
</gene>
<proteinExistence type="predicted"/>
<keyword evidence="2" id="KW-1185">Reference proteome</keyword>